<feature type="transmembrane region" description="Helical" evidence="5">
    <location>
        <begin position="20"/>
        <end position="37"/>
    </location>
</feature>
<dbReference type="GO" id="GO:0016020">
    <property type="term" value="C:membrane"/>
    <property type="evidence" value="ECO:0007669"/>
    <property type="project" value="InterPro"/>
</dbReference>
<evidence type="ECO:0000313" key="6">
    <source>
        <dbReference type="EMBL" id="EXB65302.1"/>
    </source>
</evidence>
<evidence type="ECO:0000313" key="7">
    <source>
        <dbReference type="Proteomes" id="UP000030645"/>
    </source>
</evidence>
<keyword evidence="4 5" id="KW-0472">Membrane</keyword>
<accession>W9R2E9</accession>
<evidence type="ECO:0000256" key="5">
    <source>
        <dbReference type="SAM" id="Phobius"/>
    </source>
</evidence>
<evidence type="ECO:0000256" key="1">
    <source>
        <dbReference type="ARBA" id="ARBA00004141"/>
    </source>
</evidence>
<feature type="transmembrane region" description="Helical" evidence="5">
    <location>
        <begin position="91"/>
        <end position="114"/>
    </location>
</feature>
<feature type="transmembrane region" description="Helical" evidence="5">
    <location>
        <begin position="134"/>
        <end position="154"/>
    </location>
</feature>
<name>W9R2E9_9ROSA</name>
<dbReference type="InterPro" id="IPR030184">
    <property type="entry name" value="WAT1-related"/>
</dbReference>
<gene>
    <name evidence="6" type="ORF">L484_025381</name>
</gene>
<dbReference type="InterPro" id="IPR037185">
    <property type="entry name" value="EmrE-like"/>
</dbReference>
<dbReference type="EMBL" id="KE344510">
    <property type="protein sequence ID" value="EXB65302.1"/>
    <property type="molecule type" value="Genomic_DNA"/>
</dbReference>
<feature type="transmembrane region" description="Helical" evidence="5">
    <location>
        <begin position="57"/>
        <end position="79"/>
    </location>
</feature>
<dbReference type="PANTHER" id="PTHR31218">
    <property type="entry name" value="WAT1-RELATED PROTEIN"/>
    <property type="match status" value="1"/>
</dbReference>
<dbReference type="Proteomes" id="UP000030645">
    <property type="component" value="Unassembled WGS sequence"/>
</dbReference>
<feature type="transmembrane region" description="Helical" evidence="5">
    <location>
        <begin position="193"/>
        <end position="210"/>
    </location>
</feature>
<keyword evidence="2 5" id="KW-0812">Transmembrane</keyword>
<dbReference type="SUPFAM" id="SSF103481">
    <property type="entry name" value="Multidrug resistance efflux transporter EmrE"/>
    <property type="match status" value="1"/>
</dbReference>
<dbReference type="GO" id="GO:0022857">
    <property type="term" value="F:transmembrane transporter activity"/>
    <property type="evidence" value="ECO:0007669"/>
    <property type="project" value="InterPro"/>
</dbReference>
<feature type="transmembrane region" description="Helical" evidence="5">
    <location>
        <begin position="166"/>
        <end position="187"/>
    </location>
</feature>
<organism evidence="6 7">
    <name type="scientific">Morus notabilis</name>
    <dbReference type="NCBI Taxonomy" id="981085"/>
    <lineage>
        <taxon>Eukaryota</taxon>
        <taxon>Viridiplantae</taxon>
        <taxon>Streptophyta</taxon>
        <taxon>Embryophyta</taxon>
        <taxon>Tracheophyta</taxon>
        <taxon>Spermatophyta</taxon>
        <taxon>Magnoliopsida</taxon>
        <taxon>eudicotyledons</taxon>
        <taxon>Gunneridae</taxon>
        <taxon>Pentapetalae</taxon>
        <taxon>rosids</taxon>
        <taxon>fabids</taxon>
        <taxon>Rosales</taxon>
        <taxon>Moraceae</taxon>
        <taxon>Moreae</taxon>
        <taxon>Morus</taxon>
    </lineage>
</organism>
<evidence type="ECO:0000256" key="4">
    <source>
        <dbReference type="ARBA" id="ARBA00023136"/>
    </source>
</evidence>
<proteinExistence type="predicted"/>
<comment type="subcellular location">
    <subcellularLocation>
        <location evidence="1">Membrane</location>
        <topology evidence="1">Multi-pass membrane protein</topology>
    </subcellularLocation>
</comment>
<evidence type="ECO:0000256" key="2">
    <source>
        <dbReference type="ARBA" id="ARBA00022692"/>
    </source>
</evidence>
<dbReference type="AlphaFoldDB" id="W9R2E9"/>
<dbReference type="STRING" id="981085.W9R2E9"/>
<protein>
    <submittedName>
        <fullName evidence="6">Auxin-induced protein 5NG4</fullName>
    </submittedName>
</protein>
<evidence type="ECO:0000256" key="3">
    <source>
        <dbReference type="ARBA" id="ARBA00022989"/>
    </source>
</evidence>
<keyword evidence="3 5" id="KW-1133">Transmembrane helix</keyword>
<reference evidence="7" key="1">
    <citation type="submission" date="2013-01" db="EMBL/GenBank/DDBJ databases">
        <title>Draft Genome Sequence of a Mulberry Tree, Morus notabilis C.K. Schneid.</title>
        <authorList>
            <person name="He N."/>
            <person name="Zhao S."/>
        </authorList>
    </citation>
    <scope>NUCLEOTIDE SEQUENCE</scope>
</reference>
<sequence length="264" mass="28358">MTILSKFALNKGTSPYVLGVYRHAIAFAVISPFAVVLERPVIGQNLFYTGMKFTTATFANALWNIVPAFTFVMAWIFRLEKVDIGRVHSQVKVLGTIVTVGGAMVMTLVNGPVLSFPWTKAKGSHHAASNDGNSVKGALMITMGCVSSSCFYILQAITLKAYPAEISLTALICLMGAIEGSFAALALEWHNPAAWVIGAVLIVVGLYMVLSGKSKDHLISESSDQVLETKNEHYSTVLSENKKISSQEIVAVDGARGRTGNESV</sequence>
<dbReference type="eggNOG" id="ENOG502QUF7">
    <property type="taxonomic scope" value="Eukaryota"/>
</dbReference>
<keyword evidence="7" id="KW-1185">Reference proteome</keyword>